<feature type="transmembrane region" description="Helical" evidence="5">
    <location>
        <begin position="74"/>
        <end position="103"/>
    </location>
</feature>
<sequence>MSDALKLIESILWFFAVVGASYATKCLRRASLLHNNLKMILVNMSITIIVYGCCRLVMNAASIAEYYGIGPRTVAYQICMLLVKIFSVISLLIAVCCITLLTVERTVATLVPERYEQMKNRGRGVVFVALVWTASVGVSIALNLYWYLSNPLNDEGNSSFLQSVKTEFLLGIFGTGLVGHGANGLLLCFLYKHNRKQRSQLDPSKLNVRYQYSENIATTRLLLAVTLTSFVATCIGALLLSVYYIAQRNELISTMLCIEESYHVLISIYAIFYNIIFLAMHRPNRDQLLRDVRRLACLKRQDTVDSLHSQVKSVDGHCLSFKDEGNVYFNYLSQQWK</sequence>
<comment type="subcellular location">
    <subcellularLocation>
        <location evidence="1">Membrane</location>
        <topology evidence="1">Multi-pass membrane protein</topology>
    </subcellularLocation>
</comment>
<feature type="transmembrane region" description="Helical" evidence="5">
    <location>
        <begin position="261"/>
        <end position="280"/>
    </location>
</feature>
<feature type="transmembrane region" description="Helical" evidence="5">
    <location>
        <begin position="12"/>
        <end position="28"/>
    </location>
</feature>
<dbReference type="Proteomes" id="UP000095287">
    <property type="component" value="Unplaced"/>
</dbReference>
<dbReference type="PANTHER" id="PTHR47521:SF7">
    <property type="entry name" value="SERPENTINE RECEPTOR CLASS EPSILON-6"/>
    <property type="match status" value="1"/>
</dbReference>
<keyword evidence="2 5" id="KW-0812">Transmembrane</keyword>
<evidence type="ECO:0000313" key="7">
    <source>
        <dbReference type="WBParaSite" id="L893_g4656.t1"/>
    </source>
</evidence>
<accession>A0A1I8AE07</accession>
<proteinExistence type="predicted"/>
<evidence type="ECO:0000256" key="4">
    <source>
        <dbReference type="ARBA" id="ARBA00023136"/>
    </source>
</evidence>
<feature type="transmembrane region" description="Helical" evidence="5">
    <location>
        <begin position="221"/>
        <end position="246"/>
    </location>
</feature>
<keyword evidence="3 5" id="KW-1133">Transmembrane helix</keyword>
<evidence type="ECO:0000256" key="1">
    <source>
        <dbReference type="ARBA" id="ARBA00004141"/>
    </source>
</evidence>
<evidence type="ECO:0000313" key="6">
    <source>
        <dbReference type="Proteomes" id="UP000095287"/>
    </source>
</evidence>
<feature type="transmembrane region" description="Helical" evidence="5">
    <location>
        <begin position="168"/>
        <end position="191"/>
    </location>
</feature>
<dbReference type="InterPro" id="IPR052860">
    <property type="entry name" value="NRL-GPCR1"/>
</dbReference>
<dbReference type="Gene3D" id="1.20.1070.10">
    <property type="entry name" value="Rhodopsin 7-helix transmembrane proteins"/>
    <property type="match status" value="1"/>
</dbReference>
<evidence type="ECO:0000256" key="2">
    <source>
        <dbReference type="ARBA" id="ARBA00022692"/>
    </source>
</evidence>
<evidence type="ECO:0000256" key="5">
    <source>
        <dbReference type="SAM" id="Phobius"/>
    </source>
</evidence>
<dbReference type="AlphaFoldDB" id="A0A1I8AE07"/>
<dbReference type="WBParaSite" id="L893_g4656.t1">
    <property type="protein sequence ID" value="L893_g4656.t1"/>
    <property type="gene ID" value="L893_g4656"/>
</dbReference>
<dbReference type="Pfam" id="PF10292">
    <property type="entry name" value="7TM_GPCR_Srab"/>
    <property type="match status" value="1"/>
</dbReference>
<evidence type="ECO:0000256" key="3">
    <source>
        <dbReference type="ARBA" id="ARBA00022989"/>
    </source>
</evidence>
<dbReference type="InterPro" id="IPR019408">
    <property type="entry name" value="7TM_GPCR_serpentine_rcpt_Srab"/>
</dbReference>
<dbReference type="CDD" id="cd00637">
    <property type="entry name" value="7tm_classA_rhodopsin-like"/>
    <property type="match status" value="1"/>
</dbReference>
<dbReference type="PANTHER" id="PTHR47521">
    <property type="entry name" value="SERPENTINE RECEPTOR, CLASS E (EPSILON)-RELATED"/>
    <property type="match status" value="1"/>
</dbReference>
<reference evidence="7" key="1">
    <citation type="submission" date="2016-11" db="UniProtKB">
        <authorList>
            <consortium name="WormBaseParasite"/>
        </authorList>
    </citation>
    <scope>IDENTIFICATION</scope>
</reference>
<name>A0A1I8AE07_9BILA</name>
<feature type="transmembrane region" description="Helical" evidence="5">
    <location>
        <begin position="40"/>
        <end position="62"/>
    </location>
</feature>
<dbReference type="GO" id="GO:0016020">
    <property type="term" value="C:membrane"/>
    <property type="evidence" value="ECO:0007669"/>
    <property type="project" value="UniProtKB-SubCell"/>
</dbReference>
<dbReference type="SUPFAM" id="SSF81321">
    <property type="entry name" value="Family A G protein-coupled receptor-like"/>
    <property type="match status" value="1"/>
</dbReference>
<feature type="transmembrane region" description="Helical" evidence="5">
    <location>
        <begin position="124"/>
        <end position="148"/>
    </location>
</feature>
<keyword evidence="4 5" id="KW-0472">Membrane</keyword>
<keyword evidence="6" id="KW-1185">Reference proteome</keyword>
<protein>
    <submittedName>
        <fullName evidence="7">G_PROTEIN_RECEP_F1_2 domain-containing protein</fullName>
    </submittedName>
</protein>
<organism evidence="6 7">
    <name type="scientific">Steinernema glaseri</name>
    <dbReference type="NCBI Taxonomy" id="37863"/>
    <lineage>
        <taxon>Eukaryota</taxon>
        <taxon>Metazoa</taxon>
        <taxon>Ecdysozoa</taxon>
        <taxon>Nematoda</taxon>
        <taxon>Chromadorea</taxon>
        <taxon>Rhabditida</taxon>
        <taxon>Tylenchina</taxon>
        <taxon>Panagrolaimomorpha</taxon>
        <taxon>Strongyloidoidea</taxon>
        <taxon>Steinernematidae</taxon>
        <taxon>Steinernema</taxon>
    </lineage>
</organism>